<dbReference type="Gene3D" id="3.60.20.10">
    <property type="entry name" value="Glutamine Phosphoribosylpyrophosphate, subunit 1, domain 1"/>
    <property type="match status" value="1"/>
</dbReference>
<dbReference type="InterPro" id="IPR050115">
    <property type="entry name" value="Proteasome_alpha"/>
</dbReference>
<accession>A0A0S4TE28</accession>
<dbReference type="GO" id="GO:0006511">
    <property type="term" value="P:ubiquitin-dependent protein catabolic process"/>
    <property type="evidence" value="ECO:0007669"/>
    <property type="project" value="InterPro"/>
</dbReference>
<keyword evidence="4 6" id="KW-0647">Proteasome</keyword>
<dbReference type="Proteomes" id="UP000199752">
    <property type="component" value="Chromosome 3"/>
</dbReference>
<dbReference type="InterPro" id="IPR000426">
    <property type="entry name" value="Proteasome_asu_N"/>
</dbReference>
<evidence type="ECO:0000256" key="3">
    <source>
        <dbReference type="ARBA" id="ARBA00022490"/>
    </source>
</evidence>
<dbReference type="InterPro" id="IPR029055">
    <property type="entry name" value="Ntn_hydrolases_N"/>
</dbReference>
<dbReference type="Proteomes" id="UP001429100">
    <property type="component" value="Unassembled WGS sequence"/>
</dbReference>
<dbReference type="SUPFAM" id="SSF56235">
    <property type="entry name" value="N-terminal nucleophile aminohydrolases (Ntn hydrolases)"/>
    <property type="match status" value="1"/>
</dbReference>
<evidence type="ECO:0000313" key="9">
    <source>
        <dbReference type="EMBL" id="PPS92798.1"/>
    </source>
</evidence>
<dbReference type="PANTHER" id="PTHR11599">
    <property type="entry name" value="PROTEASOME SUBUNIT ALPHA/BETA"/>
    <property type="match status" value="1"/>
</dbReference>
<dbReference type="InterPro" id="IPR001353">
    <property type="entry name" value="Proteasome_sua/b"/>
</dbReference>
<reference evidence="8" key="2">
    <citation type="submission" date="2015-08" db="EMBL/GenBank/DDBJ databases">
        <authorList>
            <person name="Babu N.S."/>
            <person name="Beckwith C.J."/>
            <person name="Beseler K.G."/>
            <person name="Brison A."/>
            <person name="Carone J.V."/>
            <person name="Caskin T.P."/>
            <person name="Diamond M."/>
            <person name="Durham M.E."/>
            <person name="Foxe J.M."/>
            <person name="Go M."/>
            <person name="Henderson B.A."/>
            <person name="Jones I.B."/>
            <person name="McGettigan J.A."/>
            <person name="Micheletti S.J."/>
            <person name="Nasrallah M.E."/>
            <person name="Ortiz D."/>
            <person name="Piller C.R."/>
            <person name="Privatt S.R."/>
            <person name="Schneider S.L."/>
            <person name="Sharp S."/>
            <person name="Smith T.C."/>
            <person name="Stanton J.D."/>
            <person name="Ullery H.E."/>
            <person name="Wilson R.J."/>
            <person name="Serrano M.G."/>
            <person name="Buck G."/>
            <person name="Lee V."/>
            <person name="Wang Y."/>
            <person name="Carvalho R."/>
            <person name="Voegtly L."/>
            <person name="Shi R."/>
            <person name="Duckworth R."/>
            <person name="Johnson A."/>
            <person name="Loviza R."/>
            <person name="Walstead R."/>
            <person name="Shah Z."/>
            <person name="Kiflezghi M."/>
            <person name="Wade K."/>
            <person name="Ball S.L."/>
            <person name="Bradley K.W."/>
            <person name="Asai D.J."/>
            <person name="Bowman C.A."/>
            <person name="Russell D.A."/>
            <person name="Pope W.H."/>
            <person name="Jacobs-Sera D."/>
            <person name="Hendrix R.W."/>
            <person name="Hatfull G.F."/>
        </authorList>
    </citation>
    <scope>NUCLEOTIDE SEQUENCE [LARGE SCALE GENOMIC DNA]</scope>
</reference>
<evidence type="ECO:0000256" key="6">
    <source>
        <dbReference type="PROSITE-ProRule" id="PRU00808"/>
    </source>
</evidence>
<reference evidence="9 10" key="1">
    <citation type="submission" date="2014-11" db="EMBL/GenBank/DDBJ databases">
        <title>Comparative genomic analysis of Cryptosporidium hominis reveals occurrence of genetic recombination in virulent subtypes.</title>
        <authorList>
            <person name="Guo Y."/>
            <person name="Tang K."/>
            <person name="Frace M."/>
            <person name="Li N."/>
            <person name="Roellig D.M."/>
            <person name="Sammons S."/>
            <person name="Knipe K."/>
            <person name="Rowe L."/>
            <person name="Feng Y."/>
            <person name="Xiao L."/>
        </authorList>
    </citation>
    <scope>NUCLEOTIDE SEQUENCE [LARGE SCALE GENOMIC DNA]</scope>
    <source>
        <strain evidence="9">30976</strain>
    </source>
</reference>
<dbReference type="PROSITE" id="PS51475">
    <property type="entry name" value="PROTEASOME_ALPHA_2"/>
    <property type="match status" value="1"/>
</dbReference>
<proteinExistence type="inferred from homology"/>
<keyword evidence="3" id="KW-0963">Cytoplasm</keyword>
<dbReference type="VEuPathDB" id="CryptoDB:GY17_00002741"/>
<dbReference type="Pfam" id="PF00227">
    <property type="entry name" value="Proteasome"/>
    <property type="match status" value="1"/>
</dbReference>
<dbReference type="InterPro" id="IPR023332">
    <property type="entry name" value="Proteasome_alpha-type"/>
</dbReference>
<gene>
    <name evidence="8" type="ORF">CHUDEA3_2170</name>
    <name evidence="9" type="ORF">GY17_00002741</name>
</gene>
<dbReference type="EMBL" id="LN877949">
    <property type="protein sequence ID" value="CUV05095.1"/>
    <property type="molecule type" value="Genomic_DNA"/>
</dbReference>
<sequence length="252" mass="28076">MSRLSQSLHDRHITIFSPEGKLYQIEYTFRAVKNSNITAIAIKGKDTVCIVCEKKVPNQQGQQDKLLDPAYVTSLYKVRKHIGAVMLGLAPDCRSLISKCREIAGKFAFEKGVEIPVSYLSHKIADVNQLYTQHASMRLLGASGMFISIDDEDGPSLYKIDPAGYFASYRACAVGTKEREGNNALEKIIKNEPLNSYEEVISASIDCLKTLLGVDFKAEDIEVGVVTKDMPEFRLLSVEEIDNYLTSIAERD</sequence>
<comment type="subcellular location">
    <subcellularLocation>
        <location evidence="2">Cytoplasm</location>
    </subcellularLocation>
    <subcellularLocation>
        <location evidence="1">Nucleus</location>
    </subcellularLocation>
</comment>
<dbReference type="SMART" id="SM00948">
    <property type="entry name" value="Proteasome_A_N"/>
    <property type="match status" value="1"/>
</dbReference>
<evidence type="ECO:0000313" key="10">
    <source>
        <dbReference type="Proteomes" id="UP001429100"/>
    </source>
</evidence>
<dbReference type="OrthoDB" id="431557at2759"/>
<dbReference type="Pfam" id="PF10584">
    <property type="entry name" value="Proteasome_A_N"/>
    <property type="match status" value="1"/>
</dbReference>
<evidence type="ECO:0000259" key="7">
    <source>
        <dbReference type="SMART" id="SM00948"/>
    </source>
</evidence>
<name>A0A0S4TE28_CRYHO</name>
<evidence type="ECO:0000256" key="2">
    <source>
        <dbReference type="ARBA" id="ARBA00004496"/>
    </source>
</evidence>
<dbReference type="GO" id="GO:0019773">
    <property type="term" value="C:proteasome core complex, alpha-subunit complex"/>
    <property type="evidence" value="ECO:0007669"/>
    <property type="project" value="UniProtKB-UniRule"/>
</dbReference>
<dbReference type="VEuPathDB" id="CryptoDB:ChTU502y2012_383g0010"/>
<dbReference type="GO" id="GO:0005737">
    <property type="term" value="C:cytoplasm"/>
    <property type="evidence" value="ECO:0007669"/>
    <property type="project" value="UniProtKB-SubCell"/>
</dbReference>
<evidence type="ECO:0000256" key="5">
    <source>
        <dbReference type="ARBA" id="ARBA00023242"/>
    </source>
</evidence>
<dbReference type="EMBL" id="JTAI01000028">
    <property type="protein sequence ID" value="PPS92798.1"/>
    <property type="molecule type" value="Genomic_DNA"/>
</dbReference>
<evidence type="ECO:0000256" key="4">
    <source>
        <dbReference type="ARBA" id="ARBA00022942"/>
    </source>
</evidence>
<keyword evidence="10" id="KW-1185">Reference proteome</keyword>
<dbReference type="VEuPathDB" id="CryptoDB:CHUDEA3_2170"/>
<dbReference type="AlphaFoldDB" id="A0A0S4TE28"/>
<feature type="domain" description="Proteasome alpha-type subunits" evidence="7">
    <location>
        <begin position="9"/>
        <end position="31"/>
    </location>
</feature>
<comment type="similarity">
    <text evidence="6">Belongs to the peptidase T1A family.</text>
</comment>
<protein>
    <submittedName>
        <fullName evidence="9">Proteasome endopeptidase complex</fullName>
    </submittedName>
</protein>
<keyword evidence="5" id="KW-0539">Nucleus</keyword>
<evidence type="ECO:0000313" key="8">
    <source>
        <dbReference type="EMBL" id="CUV05095.1"/>
    </source>
</evidence>
<organism evidence="8">
    <name type="scientific">Cryptosporidium hominis</name>
    <dbReference type="NCBI Taxonomy" id="237895"/>
    <lineage>
        <taxon>Eukaryota</taxon>
        <taxon>Sar</taxon>
        <taxon>Alveolata</taxon>
        <taxon>Apicomplexa</taxon>
        <taxon>Conoidasida</taxon>
        <taxon>Coccidia</taxon>
        <taxon>Eucoccidiorida</taxon>
        <taxon>Eimeriorina</taxon>
        <taxon>Cryptosporidiidae</taxon>
        <taxon>Cryptosporidium</taxon>
    </lineage>
</organism>
<dbReference type="VEuPathDB" id="CryptoDB:Chro.30255"/>
<dbReference type="InterPro" id="IPR034642">
    <property type="entry name" value="Proteasome_subunit_alpha6"/>
</dbReference>
<dbReference type="VEuPathDB" id="CryptoDB:Chro.30254"/>
<dbReference type="GO" id="GO:0005634">
    <property type="term" value="C:nucleus"/>
    <property type="evidence" value="ECO:0007669"/>
    <property type="project" value="UniProtKB-SubCell"/>
</dbReference>
<dbReference type="CDD" id="cd03754">
    <property type="entry name" value="proteasome_alpha_type_6"/>
    <property type="match status" value="1"/>
</dbReference>
<reference evidence="9 10" key="3">
    <citation type="submission" date="2017-10" db="EMBL/GenBank/DDBJ databases">
        <title>Consistent, comparative and evidence-based genome annotation and re-annotation for the closely-related species, Cryptosporidium parvum, C. hominis and C. tyzzeri.</title>
        <authorList>
            <person name="Baptista R.P."/>
            <person name="Li Y."/>
            <person name="Sateriale A."/>
            <person name="Striepen B."/>
            <person name="Kissinger J.C."/>
        </authorList>
    </citation>
    <scope>NUCLEOTIDE SEQUENCE [LARGE SCALE GENOMIC DNA]</scope>
    <source>
        <strain evidence="9">30976</strain>
    </source>
</reference>
<evidence type="ECO:0000256" key="1">
    <source>
        <dbReference type="ARBA" id="ARBA00004123"/>
    </source>
</evidence>